<evidence type="ECO:0000256" key="1">
    <source>
        <dbReference type="SAM" id="MobiDB-lite"/>
    </source>
</evidence>
<keyword evidence="3" id="KW-1185">Reference proteome</keyword>
<feature type="compositionally biased region" description="Low complexity" evidence="1">
    <location>
        <begin position="33"/>
        <end position="60"/>
    </location>
</feature>
<gene>
    <name evidence="2" type="ORF">E2C01_006417</name>
</gene>
<dbReference type="EMBL" id="VSRR010000298">
    <property type="protein sequence ID" value="MPC13673.1"/>
    <property type="molecule type" value="Genomic_DNA"/>
</dbReference>
<feature type="compositionally biased region" description="Polar residues" evidence="1">
    <location>
        <begin position="61"/>
        <end position="70"/>
    </location>
</feature>
<evidence type="ECO:0000313" key="2">
    <source>
        <dbReference type="EMBL" id="MPC13673.1"/>
    </source>
</evidence>
<organism evidence="2 3">
    <name type="scientific">Portunus trituberculatus</name>
    <name type="common">Swimming crab</name>
    <name type="synonym">Neptunus trituberculatus</name>
    <dbReference type="NCBI Taxonomy" id="210409"/>
    <lineage>
        <taxon>Eukaryota</taxon>
        <taxon>Metazoa</taxon>
        <taxon>Ecdysozoa</taxon>
        <taxon>Arthropoda</taxon>
        <taxon>Crustacea</taxon>
        <taxon>Multicrustacea</taxon>
        <taxon>Malacostraca</taxon>
        <taxon>Eumalacostraca</taxon>
        <taxon>Eucarida</taxon>
        <taxon>Decapoda</taxon>
        <taxon>Pleocyemata</taxon>
        <taxon>Brachyura</taxon>
        <taxon>Eubrachyura</taxon>
        <taxon>Portunoidea</taxon>
        <taxon>Portunidae</taxon>
        <taxon>Portuninae</taxon>
        <taxon>Portunus</taxon>
    </lineage>
</organism>
<feature type="region of interest" description="Disordered" evidence="1">
    <location>
        <begin position="25"/>
        <end position="79"/>
    </location>
</feature>
<evidence type="ECO:0000313" key="3">
    <source>
        <dbReference type="Proteomes" id="UP000324222"/>
    </source>
</evidence>
<comment type="caution">
    <text evidence="2">The sequence shown here is derived from an EMBL/GenBank/DDBJ whole genome shotgun (WGS) entry which is preliminary data.</text>
</comment>
<accession>A0A5B7D1S3</accession>
<reference evidence="2 3" key="1">
    <citation type="submission" date="2019-05" db="EMBL/GenBank/DDBJ databases">
        <title>Another draft genome of Portunus trituberculatus and its Hox gene families provides insights of decapod evolution.</title>
        <authorList>
            <person name="Jeong J.-H."/>
            <person name="Song I."/>
            <person name="Kim S."/>
            <person name="Choi T."/>
            <person name="Kim D."/>
            <person name="Ryu S."/>
            <person name="Kim W."/>
        </authorList>
    </citation>
    <scope>NUCLEOTIDE SEQUENCE [LARGE SCALE GENOMIC DNA]</scope>
    <source>
        <tissue evidence="2">Muscle</tissue>
    </source>
</reference>
<dbReference type="Proteomes" id="UP000324222">
    <property type="component" value="Unassembled WGS sequence"/>
</dbReference>
<proteinExistence type="predicted"/>
<dbReference type="AlphaFoldDB" id="A0A5B7D1S3"/>
<sequence length="92" mass="10206">MITIDSRFSEKLDLRYIEFDKDSWTLSSHTPYPTRTPASPHSPSSSPSSLPTLTSLHTISQIAPSQSHNPQPCLPLHLPDHYGRTFPTAAAH</sequence>
<name>A0A5B7D1S3_PORTR</name>
<protein>
    <submittedName>
        <fullName evidence="2">Uncharacterized protein</fullName>
    </submittedName>
</protein>